<dbReference type="EMBL" id="DVJO01000044">
    <property type="protein sequence ID" value="HIS82360.1"/>
    <property type="molecule type" value="Genomic_DNA"/>
</dbReference>
<dbReference type="Pfam" id="PF00196">
    <property type="entry name" value="GerE"/>
    <property type="match status" value="1"/>
</dbReference>
<dbReference type="SUPFAM" id="SSF46894">
    <property type="entry name" value="C-terminal effector domain of the bipartite response regulators"/>
    <property type="match status" value="1"/>
</dbReference>
<evidence type="ECO:0000313" key="5">
    <source>
        <dbReference type="EMBL" id="HIS82360.1"/>
    </source>
</evidence>
<protein>
    <submittedName>
        <fullName evidence="5">Helix-turn-helix transcriptional regulator</fullName>
    </submittedName>
</protein>
<dbReference type="SMART" id="SM00421">
    <property type="entry name" value="HTH_LUXR"/>
    <property type="match status" value="1"/>
</dbReference>
<dbReference type="InterPro" id="IPR000792">
    <property type="entry name" value="Tscrpt_reg_LuxR_C"/>
</dbReference>
<dbReference type="Proteomes" id="UP000824139">
    <property type="component" value="Unassembled WGS sequence"/>
</dbReference>
<accession>A0A9D1K2Y8</accession>
<name>A0A9D1K2Y8_9BACT</name>
<dbReference type="Gene3D" id="1.10.10.10">
    <property type="entry name" value="Winged helix-like DNA-binding domain superfamily/Winged helix DNA-binding domain"/>
    <property type="match status" value="1"/>
</dbReference>
<dbReference type="PANTHER" id="PTHR44688">
    <property type="entry name" value="DNA-BINDING TRANSCRIPTIONAL ACTIVATOR DEVR_DOSR"/>
    <property type="match status" value="1"/>
</dbReference>
<keyword evidence="1" id="KW-0805">Transcription regulation</keyword>
<feature type="domain" description="HTH luxR-type" evidence="4">
    <location>
        <begin position="1"/>
        <end position="62"/>
    </location>
</feature>
<dbReference type="PROSITE" id="PS50043">
    <property type="entry name" value="HTH_LUXR_2"/>
    <property type="match status" value="1"/>
</dbReference>
<dbReference type="InterPro" id="IPR036388">
    <property type="entry name" value="WH-like_DNA-bd_sf"/>
</dbReference>
<dbReference type="CDD" id="cd06170">
    <property type="entry name" value="LuxR_C_like"/>
    <property type="match status" value="1"/>
</dbReference>
<dbReference type="AlphaFoldDB" id="A0A9D1K2Y8"/>
<reference evidence="5" key="1">
    <citation type="submission" date="2020-10" db="EMBL/GenBank/DDBJ databases">
        <authorList>
            <person name="Gilroy R."/>
        </authorList>
    </citation>
    <scope>NUCLEOTIDE SEQUENCE</scope>
    <source>
        <strain evidence="5">CHK152-2994</strain>
    </source>
</reference>
<evidence type="ECO:0000259" key="4">
    <source>
        <dbReference type="PROSITE" id="PS50043"/>
    </source>
</evidence>
<dbReference type="GO" id="GO:0006355">
    <property type="term" value="P:regulation of DNA-templated transcription"/>
    <property type="evidence" value="ECO:0007669"/>
    <property type="project" value="InterPro"/>
</dbReference>
<keyword evidence="3" id="KW-0804">Transcription</keyword>
<gene>
    <name evidence="5" type="ORF">IAD41_01975</name>
</gene>
<reference evidence="5" key="2">
    <citation type="journal article" date="2021" name="PeerJ">
        <title>Extensive microbial diversity within the chicken gut microbiome revealed by metagenomics and culture.</title>
        <authorList>
            <person name="Gilroy R."/>
            <person name="Ravi A."/>
            <person name="Getino M."/>
            <person name="Pursley I."/>
            <person name="Horton D.L."/>
            <person name="Alikhan N.F."/>
            <person name="Baker D."/>
            <person name="Gharbi K."/>
            <person name="Hall N."/>
            <person name="Watson M."/>
            <person name="Adriaenssens E.M."/>
            <person name="Foster-Nyarko E."/>
            <person name="Jarju S."/>
            <person name="Secka A."/>
            <person name="Antonio M."/>
            <person name="Oren A."/>
            <person name="Chaudhuri R.R."/>
            <person name="La Ragione R."/>
            <person name="Hildebrand F."/>
            <person name="Pallen M.J."/>
        </authorList>
    </citation>
    <scope>NUCLEOTIDE SEQUENCE</scope>
    <source>
        <strain evidence="5">CHK152-2994</strain>
    </source>
</reference>
<dbReference type="GO" id="GO:0003677">
    <property type="term" value="F:DNA binding"/>
    <property type="evidence" value="ECO:0007669"/>
    <property type="project" value="UniProtKB-KW"/>
</dbReference>
<organism evidence="5 6">
    <name type="scientific">Candidatus Scatenecus faecavium</name>
    <dbReference type="NCBI Taxonomy" id="2840915"/>
    <lineage>
        <taxon>Bacteria</taxon>
        <taxon>Candidatus Scatenecus</taxon>
    </lineage>
</organism>
<sequence>MTLLSPKEVKVLTLVAEGYTDKEVGKELKLSERTVQTYLGRILQKLSARNRVNAAVLFFMQYPEKYGQSIK</sequence>
<dbReference type="PRINTS" id="PR00038">
    <property type="entry name" value="HTHLUXR"/>
</dbReference>
<dbReference type="InterPro" id="IPR016032">
    <property type="entry name" value="Sig_transdc_resp-reg_C-effctor"/>
</dbReference>
<dbReference type="PANTHER" id="PTHR44688:SF16">
    <property type="entry name" value="DNA-BINDING TRANSCRIPTIONAL ACTIVATOR DEVR_DOSR"/>
    <property type="match status" value="1"/>
</dbReference>
<evidence type="ECO:0000256" key="1">
    <source>
        <dbReference type="ARBA" id="ARBA00023015"/>
    </source>
</evidence>
<evidence type="ECO:0000256" key="3">
    <source>
        <dbReference type="ARBA" id="ARBA00023163"/>
    </source>
</evidence>
<proteinExistence type="predicted"/>
<evidence type="ECO:0000313" key="6">
    <source>
        <dbReference type="Proteomes" id="UP000824139"/>
    </source>
</evidence>
<evidence type="ECO:0000256" key="2">
    <source>
        <dbReference type="ARBA" id="ARBA00023125"/>
    </source>
</evidence>
<comment type="caution">
    <text evidence="5">The sequence shown here is derived from an EMBL/GenBank/DDBJ whole genome shotgun (WGS) entry which is preliminary data.</text>
</comment>
<keyword evidence="2" id="KW-0238">DNA-binding</keyword>